<organism evidence="1 2">
    <name type="scientific">Dreissena polymorpha</name>
    <name type="common">Zebra mussel</name>
    <name type="synonym">Mytilus polymorpha</name>
    <dbReference type="NCBI Taxonomy" id="45954"/>
    <lineage>
        <taxon>Eukaryota</taxon>
        <taxon>Metazoa</taxon>
        <taxon>Spiralia</taxon>
        <taxon>Lophotrochozoa</taxon>
        <taxon>Mollusca</taxon>
        <taxon>Bivalvia</taxon>
        <taxon>Autobranchia</taxon>
        <taxon>Heteroconchia</taxon>
        <taxon>Euheterodonta</taxon>
        <taxon>Imparidentia</taxon>
        <taxon>Neoheterodontei</taxon>
        <taxon>Myida</taxon>
        <taxon>Dreissenoidea</taxon>
        <taxon>Dreissenidae</taxon>
        <taxon>Dreissena</taxon>
    </lineage>
</organism>
<name>A0A9D4E242_DREPO</name>
<keyword evidence="2" id="KW-1185">Reference proteome</keyword>
<dbReference type="Proteomes" id="UP000828390">
    <property type="component" value="Unassembled WGS sequence"/>
</dbReference>
<evidence type="ECO:0000313" key="1">
    <source>
        <dbReference type="EMBL" id="KAH3771026.1"/>
    </source>
</evidence>
<dbReference type="EMBL" id="JAIWYP010000009">
    <property type="protein sequence ID" value="KAH3771026.1"/>
    <property type="molecule type" value="Genomic_DNA"/>
</dbReference>
<comment type="caution">
    <text evidence="1">The sequence shown here is derived from an EMBL/GenBank/DDBJ whole genome shotgun (WGS) entry which is preliminary data.</text>
</comment>
<reference evidence="1" key="2">
    <citation type="submission" date="2020-11" db="EMBL/GenBank/DDBJ databases">
        <authorList>
            <person name="McCartney M.A."/>
            <person name="Auch B."/>
            <person name="Kono T."/>
            <person name="Mallez S."/>
            <person name="Becker A."/>
            <person name="Gohl D.M."/>
            <person name="Silverstein K.A.T."/>
            <person name="Koren S."/>
            <person name="Bechman K.B."/>
            <person name="Herman A."/>
            <person name="Abrahante J.E."/>
            <person name="Garbe J."/>
        </authorList>
    </citation>
    <scope>NUCLEOTIDE SEQUENCE</scope>
    <source>
        <strain evidence="1">Duluth1</strain>
        <tissue evidence="1">Whole animal</tissue>
    </source>
</reference>
<protein>
    <submittedName>
        <fullName evidence="1">Uncharacterized protein</fullName>
    </submittedName>
</protein>
<sequence length="66" mass="7688">MQRKLNTVADQVEDMGRQQLVKNQEYVRRISNLAGCSGVKQMWSLMSRIQADHKLDVTQQLKFSHL</sequence>
<reference evidence="1" key="1">
    <citation type="journal article" date="2019" name="bioRxiv">
        <title>The Genome of the Zebra Mussel, Dreissena polymorpha: A Resource for Invasive Species Research.</title>
        <authorList>
            <person name="McCartney M.A."/>
            <person name="Auch B."/>
            <person name="Kono T."/>
            <person name="Mallez S."/>
            <person name="Zhang Y."/>
            <person name="Obille A."/>
            <person name="Becker A."/>
            <person name="Abrahante J.E."/>
            <person name="Garbe J."/>
            <person name="Badalamenti J.P."/>
            <person name="Herman A."/>
            <person name="Mangelson H."/>
            <person name="Liachko I."/>
            <person name="Sullivan S."/>
            <person name="Sone E.D."/>
            <person name="Koren S."/>
            <person name="Silverstein K.A.T."/>
            <person name="Beckman K.B."/>
            <person name="Gohl D.M."/>
        </authorList>
    </citation>
    <scope>NUCLEOTIDE SEQUENCE</scope>
    <source>
        <strain evidence="1">Duluth1</strain>
        <tissue evidence="1">Whole animal</tissue>
    </source>
</reference>
<proteinExistence type="predicted"/>
<accession>A0A9D4E242</accession>
<gene>
    <name evidence="1" type="ORF">DPMN_172326</name>
</gene>
<evidence type="ECO:0000313" key="2">
    <source>
        <dbReference type="Proteomes" id="UP000828390"/>
    </source>
</evidence>
<dbReference type="AlphaFoldDB" id="A0A9D4E242"/>